<dbReference type="GO" id="GO:0000156">
    <property type="term" value="F:phosphorelay response regulator activity"/>
    <property type="evidence" value="ECO:0007669"/>
    <property type="project" value="TreeGrafter"/>
</dbReference>
<evidence type="ECO:0000256" key="2">
    <source>
        <dbReference type="ARBA" id="ARBA00022490"/>
    </source>
</evidence>
<dbReference type="EMBL" id="JAESVA010000003">
    <property type="protein sequence ID" value="MCB8880888.1"/>
    <property type="molecule type" value="Genomic_DNA"/>
</dbReference>
<dbReference type="Proteomes" id="UP000721844">
    <property type="component" value="Unassembled WGS sequence"/>
</dbReference>
<evidence type="ECO:0000256" key="3">
    <source>
        <dbReference type="ARBA" id="ARBA00022553"/>
    </source>
</evidence>
<feature type="domain" description="OmpR/PhoB-type" evidence="11">
    <location>
        <begin position="128"/>
        <end position="225"/>
    </location>
</feature>
<keyword evidence="3 8" id="KW-0597">Phosphoprotein</keyword>
<dbReference type="InterPro" id="IPR001789">
    <property type="entry name" value="Sig_transdc_resp-reg_receiver"/>
</dbReference>
<sequence>MTGARILVIDDEKQIHRFLVPALEASGYEVEQAMTGGEGLRLAASRAPDLILLDLGLPDEDGQKLLQRLRAFSAIPVIILSARDQEAQKIMALDNGADDYVEKPFGIGELLARIRAGLRHRRMQDGLDPVLRAGALTLDLDKRELRENGALLSLSKREFALLEILMRNLGRVVTHRQLLTAVWGPAHAEDLQYLRVYIWHLRQKLAPETMALLINEPGVGYRLLAEAPPVAATASHHPG</sequence>
<dbReference type="PROSITE" id="PS50110">
    <property type="entry name" value="RESPONSE_REGULATORY"/>
    <property type="match status" value="1"/>
</dbReference>
<dbReference type="GO" id="GO:0042802">
    <property type="term" value="F:identical protein binding"/>
    <property type="evidence" value="ECO:0007669"/>
    <property type="project" value="UniProtKB-ARBA"/>
</dbReference>
<gene>
    <name evidence="12" type="ORF">ACELLULO517_11640</name>
</gene>
<keyword evidence="7" id="KW-0804">Transcription</keyword>
<evidence type="ECO:0000256" key="9">
    <source>
        <dbReference type="PROSITE-ProRule" id="PRU01091"/>
    </source>
</evidence>
<dbReference type="PANTHER" id="PTHR48111:SF50">
    <property type="entry name" value="KDP OPERON TRANSCRIPTIONAL REGULATORY PROTEIN KDPE"/>
    <property type="match status" value="1"/>
</dbReference>
<dbReference type="SUPFAM" id="SSF52172">
    <property type="entry name" value="CheY-like"/>
    <property type="match status" value="1"/>
</dbReference>
<evidence type="ECO:0000313" key="12">
    <source>
        <dbReference type="EMBL" id="MCB8880888.1"/>
    </source>
</evidence>
<comment type="caution">
    <text evidence="12">The sequence shown here is derived from an EMBL/GenBank/DDBJ whole genome shotgun (WGS) entry which is preliminary data.</text>
</comment>
<keyword evidence="5" id="KW-0805">Transcription regulation</keyword>
<evidence type="ECO:0000259" key="11">
    <source>
        <dbReference type="PROSITE" id="PS51755"/>
    </source>
</evidence>
<comment type="subcellular location">
    <subcellularLocation>
        <location evidence="1">Cytoplasm</location>
    </subcellularLocation>
</comment>
<feature type="DNA-binding region" description="OmpR/PhoB-type" evidence="9">
    <location>
        <begin position="128"/>
        <end position="225"/>
    </location>
</feature>
<keyword evidence="4" id="KW-0902">Two-component regulatory system</keyword>
<keyword evidence="2" id="KW-0963">Cytoplasm</keyword>
<dbReference type="PANTHER" id="PTHR48111">
    <property type="entry name" value="REGULATOR OF RPOS"/>
    <property type="match status" value="1"/>
</dbReference>
<feature type="modified residue" description="4-aspartylphosphate" evidence="8">
    <location>
        <position position="54"/>
    </location>
</feature>
<dbReference type="InterPro" id="IPR011006">
    <property type="entry name" value="CheY-like_superfamily"/>
</dbReference>
<protein>
    <submittedName>
        <fullName evidence="12">Response regulator</fullName>
    </submittedName>
</protein>
<dbReference type="RefSeq" id="WP_227307536.1">
    <property type="nucleotide sequence ID" value="NZ_JAESVA010000003.1"/>
</dbReference>
<dbReference type="Pfam" id="PF00486">
    <property type="entry name" value="Trans_reg_C"/>
    <property type="match status" value="1"/>
</dbReference>
<keyword evidence="6 9" id="KW-0238">DNA-binding</keyword>
<dbReference type="GO" id="GO:0032993">
    <property type="term" value="C:protein-DNA complex"/>
    <property type="evidence" value="ECO:0007669"/>
    <property type="project" value="TreeGrafter"/>
</dbReference>
<dbReference type="SMART" id="SM00448">
    <property type="entry name" value="REC"/>
    <property type="match status" value="1"/>
</dbReference>
<evidence type="ECO:0000313" key="13">
    <source>
        <dbReference type="Proteomes" id="UP000721844"/>
    </source>
</evidence>
<evidence type="ECO:0000256" key="4">
    <source>
        <dbReference type="ARBA" id="ARBA00023012"/>
    </source>
</evidence>
<dbReference type="InterPro" id="IPR039420">
    <property type="entry name" value="WalR-like"/>
</dbReference>
<dbReference type="CDD" id="cd00383">
    <property type="entry name" value="trans_reg_C"/>
    <property type="match status" value="1"/>
</dbReference>
<dbReference type="CDD" id="cd17620">
    <property type="entry name" value="REC_OmpR_KdpE-like"/>
    <property type="match status" value="1"/>
</dbReference>
<organism evidence="12 13">
    <name type="scientific">Acidisoma cellulosilyticum</name>
    <dbReference type="NCBI Taxonomy" id="2802395"/>
    <lineage>
        <taxon>Bacteria</taxon>
        <taxon>Pseudomonadati</taxon>
        <taxon>Pseudomonadota</taxon>
        <taxon>Alphaproteobacteria</taxon>
        <taxon>Acetobacterales</taxon>
        <taxon>Acidocellaceae</taxon>
        <taxon>Acidisoma</taxon>
    </lineage>
</organism>
<dbReference type="GO" id="GO:0045893">
    <property type="term" value="P:positive regulation of DNA-templated transcription"/>
    <property type="evidence" value="ECO:0007669"/>
    <property type="project" value="UniProtKB-ARBA"/>
</dbReference>
<dbReference type="Gene3D" id="3.40.50.2300">
    <property type="match status" value="1"/>
</dbReference>
<dbReference type="AlphaFoldDB" id="A0A963Z125"/>
<keyword evidence="13" id="KW-1185">Reference proteome</keyword>
<dbReference type="GO" id="GO:0005829">
    <property type="term" value="C:cytosol"/>
    <property type="evidence" value="ECO:0007669"/>
    <property type="project" value="TreeGrafter"/>
</dbReference>
<dbReference type="FunFam" id="3.40.50.2300:FF:000021">
    <property type="entry name" value="Two-component system response regulator KdpE"/>
    <property type="match status" value="1"/>
</dbReference>
<accession>A0A963Z125</accession>
<proteinExistence type="predicted"/>
<dbReference type="InterPro" id="IPR036388">
    <property type="entry name" value="WH-like_DNA-bd_sf"/>
</dbReference>
<dbReference type="InterPro" id="IPR001867">
    <property type="entry name" value="OmpR/PhoB-type_DNA-bd"/>
</dbReference>
<dbReference type="SMART" id="SM00862">
    <property type="entry name" value="Trans_reg_C"/>
    <property type="match status" value="1"/>
</dbReference>
<evidence type="ECO:0000256" key="6">
    <source>
        <dbReference type="ARBA" id="ARBA00023125"/>
    </source>
</evidence>
<dbReference type="Pfam" id="PF00072">
    <property type="entry name" value="Response_reg"/>
    <property type="match status" value="1"/>
</dbReference>
<dbReference type="Gene3D" id="1.10.10.10">
    <property type="entry name" value="Winged helix-like DNA-binding domain superfamily/Winged helix DNA-binding domain"/>
    <property type="match status" value="1"/>
</dbReference>
<evidence type="ECO:0000259" key="10">
    <source>
        <dbReference type="PROSITE" id="PS50110"/>
    </source>
</evidence>
<name>A0A963Z125_9PROT</name>
<evidence type="ECO:0000256" key="1">
    <source>
        <dbReference type="ARBA" id="ARBA00004496"/>
    </source>
</evidence>
<feature type="domain" description="Response regulatory" evidence="10">
    <location>
        <begin position="5"/>
        <end position="118"/>
    </location>
</feature>
<reference evidence="12 13" key="1">
    <citation type="journal article" date="2021" name="Microorganisms">
        <title>Acidisoma silvae sp. nov. and Acidisomacellulosilytica sp. nov., Two Acidophilic Bacteria Isolated from Decaying Wood, Hydrolyzing Cellulose and Producing Poly-3-hydroxybutyrate.</title>
        <authorList>
            <person name="Mieszkin S."/>
            <person name="Pouder E."/>
            <person name="Uroz S."/>
            <person name="Simon-Colin C."/>
            <person name="Alain K."/>
        </authorList>
    </citation>
    <scope>NUCLEOTIDE SEQUENCE [LARGE SCALE GENOMIC DNA]</scope>
    <source>
        <strain evidence="12 13">HW T5.17</strain>
    </source>
</reference>
<evidence type="ECO:0000256" key="5">
    <source>
        <dbReference type="ARBA" id="ARBA00023015"/>
    </source>
</evidence>
<dbReference type="Gene3D" id="6.10.250.690">
    <property type="match status" value="1"/>
</dbReference>
<evidence type="ECO:0000256" key="7">
    <source>
        <dbReference type="ARBA" id="ARBA00023163"/>
    </source>
</evidence>
<dbReference type="PROSITE" id="PS51755">
    <property type="entry name" value="OMPR_PHOB"/>
    <property type="match status" value="1"/>
</dbReference>
<evidence type="ECO:0000256" key="8">
    <source>
        <dbReference type="PROSITE-ProRule" id="PRU00169"/>
    </source>
</evidence>
<dbReference type="GO" id="GO:0000987">
    <property type="term" value="F:cis-regulatory region sequence-specific DNA binding"/>
    <property type="evidence" value="ECO:0007669"/>
    <property type="project" value="UniProtKB-ARBA"/>
</dbReference>